<proteinExistence type="predicted"/>
<dbReference type="Proteomes" id="UP000288716">
    <property type="component" value="Unassembled WGS sequence"/>
</dbReference>
<dbReference type="EMBL" id="NCKV01030901">
    <property type="protein sequence ID" value="RWS19046.1"/>
    <property type="molecule type" value="Genomic_DNA"/>
</dbReference>
<dbReference type="VEuPathDB" id="VectorBase:LDEU012994"/>
<reference evidence="1 2" key="1">
    <citation type="journal article" date="2018" name="Gigascience">
        <title>Genomes of trombidid mites reveal novel predicted allergens and laterally-transferred genes associated with secondary metabolism.</title>
        <authorList>
            <person name="Dong X."/>
            <person name="Chaisiri K."/>
            <person name="Xia D."/>
            <person name="Armstrong S.D."/>
            <person name="Fang Y."/>
            <person name="Donnelly M.J."/>
            <person name="Kadowaki T."/>
            <person name="McGarry J.W."/>
            <person name="Darby A.C."/>
            <person name="Makepeace B.L."/>
        </authorList>
    </citation>
    <scope>NUCLEOTIDE SEQUENCE [LARGE SCALE GENOMIC DNA]</scope>
    <source>
        <strain evidence="1">UoL-UT</strain>
    </source>
</reference>
<gene>
    <name evidence="1" type="ORF">B4U80_03252</name>
</gene>
<dbReference type="GO" id="GO:0034220">
    <property type="term" value="P:monoatomic ion transmembrane transport"/>
    <property type="evidence" value="ECO:0007669"/>
    <property type="project" value="UniProtKB-KW"/>
</dbReference>
<sequence>TNAKCAVQLNTVKFKKYFTSNAIYNFLFLQSYFHSPESLQPIILLLERKPNLAFIDFPLVYLMMGCIDNLDDLKQADINIAECHFVKPNRFYPLANC</sequence>
<evidence type="ECO:0000313" key="1">
    <source>
        <dbReference type="EMBL" id="RWS19046.1"/>
    </source>
</evidence>
<name>A0A443RUM8_9ACAR</name>
<organism evidence="1 2">
    <name type="scientific">Leptotrombidium deliense</name>
    <dbReference type="NCBI Taxonomy" id="299467"/>
    <lineage>
        <taxon>Eukaryota</taxon>
        <taxon>Metazoa</taxon>
        <taxon>Ecdysozoa</taxon>
        <taxon>Arthropoda</taxon>
        <taxon>Chelicerata</taxon>
        <taxon>Arachnida</taxon>
        <taxon>Acari</taxon>
        <taxon>Acariformes</taxon>
        <taxon>Trombidiformes</taxon>
        <taxon>Prostigmata</taxon>
        <taxon>Anystina</taxon>
        <taxon>Parasitengona</taxon>
        <taxon>Trombiculoidea</taxon>
        <taxon>Trombiculidae</taxon>
        <taxon>Leptotrombidium</taxon>
    </lineage>
</organism>
<keyword evidence="1" id="KW-0406">Ion transport</keyword>
<dbReference type="OrthoDB" id="257992at2759"/>
<feature type="non-terminal residue" evidence="1">
    <location>
        <position position="1"/>
    </location>
</feature>
<comment type="caution">
    <text evidence="1">The sequence shown here is derived from an EMBL/GenBank/DDBJ whole genome shotgun (WGS) entry which is preliminary data.</text>
</comment>
<dbReference type="AlphaFoldDB" id="A0A443RUM8"/>
<evidence type="ECO:0000313" key="2">
    <source>
        <dbReference type="Proteomes" id="UP000288716"/>
    </source>
</evidence>
<keyword evidence="1" id="KW-0813">Transport</keyword>
<accession>A0A443RUM8</accession>
<keyword evidence="2" id="KW-1185">Reference proteome</keyword>
<protein>
    <submittedName>
        <fullName evidence="1">Potassium channel subfamily T member 1-like protein</fullName>
    </submittedName>
</protein>
<keyword evidence="1" id="KW-0407">Ion channel</keyword>